<evidence type="ECO:0000313" key="2">
    <source>
        <dbReference type="Proteomes" id="UP000234681"/>
    </source>
</evidence>
<evidence type="ECO:0000313" key="1">
    <source>
        <dbReference type="EMBL" id="EDL99484.1"/>
    </source>
</evidence>
<gene>
    <name evidence="1" type="ORF">rCG_37901</name>
</gene>
<sequence>MKLSPAESWITLCRKGTFLQWRTSGRYLKVTLKELISPENCSFDQ</sequence>
<organism evidence="1 2">
    <name type="scientific">Rattus norvegicus</name>
    <name type="common">Rat</name>
    <dbReference type="NCBI Taxonomy" id="10116"/>
    <lineage>
        <taxon>Eukaryota</taxon>
        <taxon>Metazoa</taxon>
        <taxon>Chordata</taxon>
        <taxon>Craniata</taxon>
        <taxon>Vertebrata</taxon>
        <taxon>Euteleostomi</taxon>
        <taxon>Mammalia</taxon>
        <taxon>Eutheria</taxon>
        <taxon>Euarchontoglires</taxon>
        <taxon>Glires</taxon>
        <taxon>Rodentia</taxon>
        <taxon>Myomorpha</taxon>
        <taxon>Muroidea</taxon>
        <taxon>Muridae</taxon>
        <taxon>Murinae</taxon>
        <taxon>Rattus</taxon>
    </lineage>
</organism>
<accession>A6K5R4</accession>
<reference evidence="2" key="1">
    <citation type="submission" date="2005-09" db="EMBL/GenBank/DDBJ databases">
        <authorList>
            <person name="Mural R.J."/>
            <person name="Li P.W."/>
            <person name="Adams M.D."/>
            <person name="Amanatides P.G."/>
            <person name="Baden-Tillson H."/>
            <person name="Barnstead M."/>
            <person name="Chin S.H."/>
            <person name="Dew I."/>
            <person name="Evans C.A."/>
            <person name="Ferriera S."/>
            <person name="Flanigan M."/>
            <person name="Fosler C."/>
            <person name="Glodek A."/>
            <person name="Gu Z."/>
            <person name="Holt R.A."/>
            <person name="Jennings D."/>
            <person name="Kraft C.L."/>
            <person name="Lu F."/>
            <person name="Nguyen T."/>
            <person name="Nusskern D.R."/>
            <person name="Pfannkoch C.M."/>
            <person name="Sitter C."/>
            <person name="Sutton G.G."/>
            <person name="Venter J.C."/>
            <person name="Wang Z."/>
            <person name="Woodage T."/>
            <person name="Zheng X.H."/>
            <person name="Zhong F."/>
        </authorList>
    </citation>
    <scope>NUCLEOTIDE SEQUENCE [LARGE SCALE GENOMIC DNA]</scope>
    <source>
        <strain>BN</strain>
        <strain evidence="2">Sprague-Dawley</strain>
    </source>
</reference>
<name>A6K5R4_RAT</name>
<proteinExistence type="predicted"/>
<protein>
    <submittedName>
        <fullName evidence="1">RCG37901</fullName>
    </submittedName>
</protein>
<dbReference type="Proteomes" id="UP000234681">
    <property type="component" value="Chromosome 14"/>
</dbReference>
<dbReference type="EMBL" id="CH474022">
    <property type="protein sequence ID" value="EDL99484.1"/>
    <property type="molecule type" value="Genomic_DNA"/>
</dbReference>
<dbReference type="AlphaFoldDB" id="A6K5R4"/>